<reference evidence="3 4" key="1">
    <citation type="submission" date="2016-11" db="EMBL/GenBank/DDBJ databases">
        <title>Comparison of Traditional DNA-DNA Hybridization with In Silico Genomic Analysis.</title>
        <authorList>
            <person name="Nicholson A.C."/>
            <person name="Sammons S."/>
            <person name="Humrighouse B.W."/>
            <person name="Graziano J."/>
            <person name="Lasker B."/>
            <person name="Whitney A.M."/>
            <person name="Mcquiston J.R."/>
        </authorList>
    </citation>
    <scope>NUCLEOTIDE SEQUENCE [LARGE SCALE GENOMIC DNA]</scope>
    <source>
        <strain evidence="1 4">H1892</strain>
        <strain evidence="2 3">H2381</strain>
    </source>
</reference>
<dbReference type="EMBL" id="NIPV01000097">
    <property type="protein sequence ID" value="OWJ72376.1"/>
    <property type="molecule type" value="Genomic_DNA"/>
</dbReference>
<organism evidence="2 3">
    <name type="scientific">Haematobacter missouriensis</name>
    <dbReference type="NCBI Taxonomy" id="366616"/>
    <lineage>
        <taxon>Bacteria</taxon>
        <taxon>Pseudomonadati</taxon>
        <taxon>Pseudomonadota</taxon>
        <taxon>Alphaproteobacteria</taxon>
        <taxon>Rhodobacterales</taxon>
        <taxon>Paracoccaceae</taxon>
        <taxon>Haematobacter</taxon>
    </lineage>
</organism>
<dbReference type="OrthoDB" id="7816979at2"/>
<dbReference type="AlphaFoldDB" id="A0A212AXN1"/>
<dbReference type="Proteomes" id="UP000196640">
    <property type="component" value="Unassembled WGS sequence"/>
</dbReference>
<evidence type="ECO:0000313" key="1">
    <source>
        <dbReference type="EMBL" id="OWJ72376.1"/>
    </source>
</evidence>
<evidence type="ECO:0000313" key="4">
    <source>
        <dbReference type="Proteomes" id="UP000214673"/>
    </source>
</evidence>
<dbReference type="RefSeq" id="WP_035741146.1">
    <property type="nucleotide sequence ID" value="NZ_CALUEG010000001.1"/>
</dbReference>
<evidence type="ECO:0000313" key="2">
    <source>
        <dbReference type="EMBL" id="OWJ86225.1"/>
    </source>
</evidence>
<accession>A0A212AXN1</accession>
<keyword evidence="4" id="KW-1185">Reference proteome</keyword>
<proteinExistence type="predicted"/>
<dbReference type="STRING" id="366616.CG51_05150"/>
<evidence type="ECO:0000313" key="3">
    <source>
        <dbReference type="Proteomes" id="UP000196640"/>
    </source>
</evidence>
<dbReference type="EMBL" id="NIPX01000002">
    <property type="protein sequence ID" value="OWJ86225.1"/>
    <property type="molecule type" value="Genomic_DNA"/>
</dbReference>
<name>A0A212AXN1_9RHOB</name>
<sequence length="282" mass="30615">MQVAFHLGAPCSGRDALYASLQRSREILASHSVAIADPAEPLKDAGTPAKEGRVLRRFREEGVRRVLVSENCSQELPGFSPQPLGDGLLYPLAGPQAEMLSMLFPDDVEIEFHVAVRSPATLLPTLICQGDPAATALAGDPGAMAGLSWADVILRLRRAAPRALVVVWCDEDMPLIWPEVVERVAGISGTGDSGFLDRLSPLLTEDGLDRLRLYLSSHPPKDAEQRRTIVSSFLTRFGRPEAIEMELDLPGWTPESVAAISDAYDADVERIAAMENVELIQP</sequence>
<protein>
    <submittedName>
        <fullName evidence="2">Uncharacterized protein</fullName>
    </submittedName>
</protein>
<dbReference type="Proteomes" id="UP000214673">
    <property type="component" value="Unassembled WGS sequence"/>
</dbReference>
<comment type="caution">
    <text evidence="2">The sequence shown here is derived from an EMBL/GenBank/DDBJ whole genome shotgun (WGS) entry which is preliminary data.</text>
</comment>
<gene>
    <name evidence="2" type="ORF">CDV52_03520</name>
    <name evidence="1" type="ORF">CDV53_17410</name>
</gene>